<evidence type="ECO:0000313" key="1">
    <source>
        <dbReference type="EMBL" id="KAJ2979508.1"/>
    </source>
</evidence>
<protein>
    <submittedName>
        <fullName evidence="1">Uncharacterized protein</fullName>
    </submittedName>
</protein>
<keyword evidence="2" id="KW-1185">Reference proteome</keyword>
<dbReference type="Proteomes" id="UP001143910">
    <property type="component" value="Unassembled WGS sequence"/>
</dbReference>
<evidence type="ECO:0000313" key="2">
    <source>
        <dbReference type="Proteomes" id="UP001143910"/>
    </source>
</evidence>
<name>A0ACC1NL18_9HYPO</name>
<reference evidence="1" key="1">
    <citation type="submission" date="2022-08" db="EMBL/GenBank/DDBJ databases">
        <title>Genome Sequence of Lecanicillium fungicola.</title>
        <authorList>
            <person name="Buettner E."/>
        </authorList>
    </citation>
    <scope>NUCLEOTIDE SEQUENCE</scope>
    <source>
        <strain evidence="1">Babe33</strain>
    </source>
</reference>
<sequence>MRSPLFLLSALPFGFVRAGSWGCGNLHTVDGVNALHGCWQQHYWDTFWEIRQDFCGKSVQAPPDQTFVWNWDKREAQGQTVLKPGMKNSRCWDAFWDIIWKCFDSAKANTEADGATHEDGQWTTDSTNKEWYWLWGNTSGGWCSGCSSGCQKKRSLNLEPMKRYTPAEWEEIREISAEEQAAIDAGLATDHRKRLGIAST</sequence>
<dbReference type="EMBL" id="JANJQO010000277">
    <property type="protein sequence ID" value="KAJ2979508.1"/>
    <property type="molecule type" value="Genomic_DNA"/>
</dbReference>
<gene>
    <name evidence="1" type="ORF">NQ176_g3211</name>
</gene>
<organism evidence="1 2">
    <name type="scientific">Zarea fungicola</name>
    <dbReference type="NCBI Taxonomy" id="93591"/>
    <lineage>
        <taxon>Eukaryota</taxon>
        <taxon>Fungi</taxon>
        <taxon>Dikarya</taxon>
        <taxon>Ascomycota</taxon>
        <taxon>Pezizomycotina</taxon>
        <taxon>Sordariomycetes</taxon>
        <taxon>Hypocreomycetidae</taxon>
        <taxon>Hypocreales</taxon>
        <taxon>Cordycipitaceae</taxon>
        <taxon>Zarea</taxon>
    </lineage>
</organism>
<accession>A0ACC1NL18</accession>
<proteinExistence type="predicted"/>
<comment type="caution">
    <text evidence="1">The sequence shown here is derived from an EMBL/GenBank/DDBJ whole genome shotgun (WGS) entry which is preliminary data.</text>
</comment>